<feature type="compositionally biased region" description="Basic and acidic residues" evidence="1">
    <location>
        <begin position="142"/>
        <end position="151"/>
    </location>
</feature>
<organism evidence="2 3">
    <name type="scientific">Eimeria praecox</name>
    <dbReference type="NCBI Taxonomy" id="51316"/>
    <lineage>
        <taxon>Eukaryota</taxon>
        <taxon>Sar</taxon>
        <taxon>Alveolata</taxon>
        <taxon>Apicomplexa</taxon>
        <taxon>Conoidasida</taxon>
        <taxon>Coccidia</taxon>
        <taxon>Eucoccidiorida</taxon>
        <taxon>Eimeriorina</taxon>
        <taxon>Eimeriidae</taxon>
        <taxon>Eimeria</taxon>
    </lineage>
</organism>
<proteinExistence type="predicted"/>
<name>U6H720_9EIME</name>
<feature type="compositionally biased region" description="Low complexity" evidence="1">
    <location>
        <begin position="1023"/>
        <end position="1034"/>
    </location>
</feature>
<feature type="compositionally biased region" description="Polar residues" evidence="1">
    <location>
        <begin position="113"/>
        <end position="122"/>
    </location>
</feature>
<reference evidence="2" key="2">
    <citation type="submission" date="2013-10" db="EMBL/GenBank/DDBJ databases">
        <authorList>
            <person name="Aslett M."/>
        </authorList>
    </citation>
    <scope>NUCLEOTIDE SEQUENCE [LARGE SCALE GENOMIC DNA]</scope>
    <source>
        <strain evidence="2">Houghton</strain>
    </source>
</reference>
<dbReference type="VEuPathDB" id="ToxoDB:EPH_0030210"/>
<feature type="region of interest" description="Disordered" evidence="1">
    <location>
        <begin position="1087"/>
        <end position="1111"/>
    </location>
</feature>
<feature type="region of interest" description="Disordered" evidence="1">
    <location>
        <begin position="216"/>
        <end position="248"/>
    </location>
</feature>
<gene>
    <name evidence="2" type="ORF">EPH_0030210</name>
</gene>
<dbReference type="OrthoDB" id="347643at2759"/>
<feature type="region of interest" description="Disordered" evidence="1">
    <location>
        <begin position="111"/>
        <end position="151"/>
    </location>
</feature>
<keyword evidence="3" id="KW-1185">Reference proteome</keyword>
<evidence type="ECO:0000313" key="3">
    <source>
        <dbReference type="Proteomes" id="UP000018201"/>
    </source>
</evidence>
<evidence type="ECO:0000313" key="2">
    <source>
        <dbReference type="EMBL" id="CDI87677.1"/>
    </source>
</evidence>
<feature type="compositionally biased region" description="Polar residues" evidence="1">
    <location>
        <begin position="1193"/>
        <end position="1206"/>
    </location>
</feature>
<feature type="compositionally biased region" description="Basic and acidic residues" evidence="1">
    <location>
        <begin position="1315"/>
        <end position="1337"/>
    </location>
</feature>
<feature type="region of interest" description="Disordered" evidence="1">
    <location>
        <begin position="1009"/>
        <end position="1047"/>
    </location>
</feature>
<evidence type="ECO:0000256" key="1">
    <source>
        <dbReference type="SAM" id="MobiDB-lite"/>
    </source>
</evidence>
<feature type="region of interest" description="Disordered" evidence="1">
    <location>
        <begin position="1238"/>
        <end position="1391"/>
    </location>
</feature>
<reference evidence="2" key="1">
    <citation type="submission" date="2013-10" db="EMBL/GenBank/DDBJ databases">
        <title>Genomic analysis of the causative agents of coccidiosis in chickens.</title>
        <authorList>
            <person name="Reid A.J."/>
            <person name="Blake D."/>
            <person name="Billington K."/>
            <person name="Browne H."/>
            <person name="Dunn M."/>
            <person name="Hung S."/>
            <person name="Kawahara F."/>
            <person name="Miranda-Saavedra D."/>
            <person name="Mourier T."/>
            <person name="Nagra H."/>
            <person name="Otto T.D."/>
            <person name="Rawlings N."/>
            <person name="Sanchez A."/>
            <person name="Sanders M."/>
            <person name="Subramaniam C."/>
            <person name="Tay Y."/>
            <person name="Dear P."/>
            <person name="Doerig C."/>
            <person name="Gruber A."/>
            <person name="Parkinson J."/>
            <person name="Shirley M."/>
            <person name="Wan K.L."/>
            <person name="Berriman M."/>
            <person name="Tomley F."/>
            <person name="Pain A."/>
        </authorList>
    </citation>
    <scope>NUCLEOTIDE SEQUENCE [LARGE SCALE GENOMIC DNA]</scope>
    <source>
        <strain evidence="2">Houghton</strain>
    </source>
</reference>
<feature type="compositionally biased region" description="Basic and acidic residues" evidence="1">
    <location>
        <begin position="1265"/>
        <end position="1274"/>
    </location>
</feature>
<sequence>MVMGPPPLPKGLGAKAATSVAAKGAGDEDGDGASEGKAEGSPEKQSEGTAPSIPNEPLKAVGVRTLRQLAGSSCALGGNSASEGSASAPRLGGTLESVDVMKLSTALLGRGTRATSADNSVTKRGASPEPEGAQTVSLTTSDTRDEMQVETKRRLNPKATAIWTTKGVTFPKKASFKAVPVRPPTRKDELHVTPKASSDVKAIETSLAKGAALPKLDMPTPVSAQQVSSTERAHAEPGTGPVVTDSRVEHRTPRNWSFAPTAVDTELLVFEKPGFISTGHTFYILGPKAVVESIPRVDAFPQSLHLSTSEMDTVSGGLVGFDEIKGLYDAPTDLIPWDCSGKASASGSCTQISKLPPVQFATALSVWSELLLHQKSQVISVVGGFCHGSDRAVPSLLAGFSLLSGFSVKDQLVFIKRVSRIYDVLALWGTTASPDKGEWSLCQWRWAIGFNNTGQPTGISLTGFMIRECPPADQDRITADMQGKHCFYLSYPPAAGALSDDSTPQELGLPGMSPKQMQDSLLHGCILHFKDSEKTSKRLSDIKEELRSTFSCSIMEATSIIRICLAYWVLSRDTNLRSEDIECTEQLLGAQAGLLHMIVKQCSGEDDDLPGQLRSVLYEALFYFVVQLANKEVQRSFQSLLPVKPLSAQSKALQIIIEEAPFSHSAHGPLSFGGFASQALQVLHLAVAFRGIHNLQRVLDMDEVRLPVYLNSISHKPRLQLLLQLLFSGHGGLIPFLASGPRNIEDVAAWVKWANTKPWAQEVLNVAPDGSILIDWLGHWSCTDLEQLTRASSTIKGPTFRLVGSLMRSASATRMCGPITNFSSAARVLQAVQDCLAIDLVGRPVLVVRSSDTRLTSWTYEELRKVEDWQSFGFPVAARLEDLPKYCPRLLRATACGDKDGIIRSLGQYVDINDFVVGNTFLFCRSAAYNSLYAFELAAKSIEEERIAKLRNLERQRERLQAWKAKIQGSVGNEGTRLQEVLKPPASASPMPARDNQLCRGDAPAVKRLQSKSSQCEHEDSSKSGSSSSIVGSRKCSESSSGFDSADAGKGIDAYARIWQSLPASFECEGELRDKALRPSLSVGALPRSSAALPRKGEESPAEVSRRRQPAGLTGKVPFVTANGVVSTRFVGKGEAPIGTDAKVQRKDSAASVEQPPFSSVGVGERAIPRMLLEQSKKPLIPNGRTPAHGEQLRTSSVREMSQQLKNEGEGSDDKGVQEVDQKNADLRKGCVGKLLSKASQPAKELPHAEEGSLSAAGTPSGSEVGREDKDGRNYSEAFSDVAAGAVNSKALGKPSTKAEDSGVNNSILMASKPDVNKTKTEGADGSKADTGEEKKSASANDGPQENLDDRSVGLPSRQESVTKALPDKRSTGALNSPSGGDPDASVDMVGTCNREHNAGAENHKPMIAALSETNTATQKACLPAGSSTDVVGDDDHSGETEKSAPSGGIRAMWRTNGKDKTWRGLVFIPKERSEELA</sequence>
<feature type="compositionally biased region" description="Basic and acidic residues" evidence="1">
    <location>
        <begin position="34"/>
        <end position="46"/>
    </location>
</feature>
<feature type="compositionally biased region" description="Basic and acidic residues" evidence="1">
    <location>
        <begin position="1207"/>
        <end position="1224"/>
    </location>
</feature>
<feature type="region of interest" description="Disordered" evidence="1">
    <location>
        <begin position="1424"/>
        <end position="1456"/>
    </location>
</feature>
<accession>U6H720</accession>
<dbReference type="EMBL" id="HG698605">
    <property type="protein sequence ID" value="CDI87677.1"/>
    <property type="molecule type" value="Genomic_DNA"/>
</dbReference>
<feature type="compositionally biased region" description="Basic and acidic residues" evidence="1">
    <location>
        <begin position="1434"/>
        <end position="1443"/>
    </location>
</feature>
<feature type="region of interest" description="Disordered" evidence="1">
    <location>
        <begin position="1142"/>
        <end position="1224"/>
    </location>
</feature>
<feature type="compositionally biased region" description="Low complexity" evidence="1">
    <location>
        <begin position="10"/>
        <end position="24"/>
    </location>
</feature>
<protein>
    <submittedName>
        <fullName evidence="2">Proteophosphoglycan ppg4, related, related</fullName>
    </submittedName>
</protein>
<dbReference type="Proteomes" id="UP000018201">
    <property type="component" value="Unassembled WGS sequence"/>
</dbReference>
<feature type="region of interest" description="Disordered" evidence="1">
    <location>
        <begin position="1"/>
        <end position="61"/>
    </location>
</feature>